<dbReference type="InParanoid" id="A0A2K1JHN9"/>
<dbReference type="EMBL" id="ABEU02000014">
    <property type="protein sequence ID" value="PNR41070.1"/>
    <property type="molecule type" value="Genomic_DNA"/>
</dbReference>
<reference evidence="2" key="3">
    <citation type="submission" date="2020-12" db="UniProtKB">
        <authorList>
            <consortium name="EnsemblPlants"/>
        </authorList>
    </citation>
    <scope>IDENTIFICATION</scope>
</reference>
<sequence length="30" mass="3555">MPCFSHSLQPNKLYIKKTIITRNNMVFTKT</sequence>
<dbReference type="Proteomes" id="UP000006727">
    <property type="component" value="Chromosome 14"/>
</dbReference>
<dbReference type="Gramene" id="Pp3c14_13590V3.1">
    <property type="protein sequence ID" value="Pp3c14_13590V3.1"/>
    <property type="gene ID" value="Pp3c14_13590"/>
</dbReference>
<evidence type="ECO:0000313" key="1">
    <source>
        <dbReference type="EMBL" id="PNR41070.1"/>
    </source>
</evidence>
<evidence type="ECO:0000313" key="3">
    <source>
        <dbReference type="Proteomes" id="UP000006727"/>
    </source>
</evidence>
<reference evidence="1 3" key="2">
    <citation type="journal article" date="2018" name="Plant J.">
        <title>The Physcomitrella patens chromosome-scale assembly reveals moss genome structure and evolution.</title>
        <authorList>
            <person name="Lang D."/>
            <person name="Ullrich K.K."/>
            <person name="Murat F."/>
            <person name="Fuchs J."/>
            <person name="Jenkins J."/>
            <person name="Haas F.B."/>
            <person name="Piednoel M."/>
            <person name="Gundlach H."/>
            <person name="Van Bel M."/>
            <person name="Meyberg R."/>
            <person name="Vives C."/>
            <person name="Morata J."/>
            <person name="Symeonidi A."/>
            <person name="Hiss M."/>
            <person name="Muchero W."/>
            <person name="Kamisugi Y."/>
            <person name="Saleh O."/>
            <person name="Blanc G."/>
            <person name="Decker E.L."/>
            <person name="van Gessel N."/>
            <person name="Grimwood J."/>
            <person name="Hayes R.D."/>
            <person name="Graham S.W."/>
            <person name="Gunter L.E."/>
            <person name="McDaniel S.F."/>
            <person name="Hoernstein S.N.W."/>
            <person name="Larsson A."/>
            <person name="Li F.W."/>
            <person name="Perroud P.F."/>
            <person name="Phillips J."/>
            <person name="Ranjan P."/>
            <person name="Rokshar D.S."/>
            <person name="Rothfels C.J."/>
            <person name="Schneider L."/>
            <person name="Shu S."/>
            <person name="Stevenson D.W."/>
            <person name="Thummler F."/>
            <person name="Tillich M."/>
            <person name="Villarreal Aguilar J.C."/>
            <person name="Widiez T."/>
            <person name="Wong G.K."/>
            <person name="Wymore A."/>
            <person name="Zhang Y."/>
            <person name="Zimmer A.D."/>
            <person name="Quatrano R.S."/>
            <person name="Mayer K.F.X."/>
            <person name="Goodstein D."/>
            <person name="Casacuberta J.M."/>
            <person name="Vandepoele K."/>
            <person name="Reski R."/>
            <person name="Cuming A.C."/>
            <person name="Tuskan G.A."/>
            <person name="Maumus F."/>
            <person name="Salse J."/>
            <person name="Schmutz J."/>
            <person name="Rensing S.A."/>
        </authorList>
    </citation>
    <scope>NUCLEOTIDE SEQUENCE [LARGE SCALE GENOMIC DNA]</scope>
    <source>
        <strain evidence="2 3">cv. Gransden 2004</strain>
    </source>
</reference>
<gene>
    <name evidence="1" type="ORF">PHYPA_018473</name>
</gene>
<evidence type="ECO:0000313" key="2">
    <source>
        <dbReference type="EnsemblPlants" id="Pp3c14_13590V3.1"/>
    </source>
</evidence>
<keyword evidence="3" id="KW-1185">Reference proteome</keyword>
<proteinExistence type="predicted"/>
<dbReference type="EnsemblPlants" id="Pp3c14_13590V3.2">
    <property type="protein sequence ID" value="Pp3c14_13590V3.2"/>
    <property type="gene ID" value="Pp3c14_13590"/>
</dbReference>
<accession>A0A2K1JHN9</accession>
<name>A0A2K1JHN9_PHYPA</name>
<reference evidence="1 3" key="1">
    <citation type="journal article" date="2008" name="Science">
        <title>The Physcomitrella genome reveals evolutionary insights into the conquest of land by plants.</title>
        <authorList>
            <person name="Rensing S."/>
            <person name="Lang D."/>
            <person name="Zimmer A."/>
            <person name="Terry A."/>
            <person name="Salamov A."/>
            <person name="Shapiro H."/>
            <person name="Nishiyama T."/>
            <person name="Perroud P.-F."/>
            <person name="Lindquist E."/>
            <person name="Kamisugi Y."/>
            <person name="Tanahashi T."/>
            <person name="Sakakibara K."/>
            <person name="Fujita T."/>
            <person name="Oishi K."/>
            <person name="Shin-I T."/>
            <person name="Kuroki Y."/>
            <person name="Toyoda A."/>
            <person name="Suzuki Y."/>
            <person name="Hashimoto A."/>
            <person name="Yamaguchi K."/>
            <person name="Sugano A."/>
            <person name="Kohara Y."/>
            <person name="Fujiyama A."/>
            <person name="Anterola A."/>
            <person name="Aoki S."/>
            <person name="Ashton N."/>
            <person name="Barbazuk W.B."/>
            <person name="Barker E."/>
            <person name="Bennetzen J."/>
            <person name="Bezanilla M."/>
            <person name="Blankenship R."/>
            <person name="Cho S.H."/>
            <person name="Dutcher S."/>
            <person name="Estelle M."/>
            <person name="Fawcett J.A."/>
            <person name="Gundlach H."/>
            <person name="Hanada K."/>
            <person name="Heyl A."/>
            <person name="Hicks K.A."/>
            <person name="Hugh J."/>
            <person name="Lohr M."/>
            <person name="Mayer K."/>
            <person name="Melkozernov A."/>
            <person name="Murata T."/>
            <person name="Nelson D."/>
            <person name="Pils B."/>
            <person name="Prigge M."/>
            <person name="Reiss B."/>
            <person name="Renner T."/>
            <person name="Rombauts S."/>
            <person name="Rushton P."/>
            <person name="Sanderfoot A."/>
            <person name="Schween G."/>
            <person name="Shiu S.-H."/>
            <person name="Stueber K."/>
            <person name="Theodoulou F.L."/>
            <person name="Tu H."/>
            <person name="Van de Peer Y."/>
            <person name="Verrier P.J."/>
            <person name="Waters E."/>
            <person name="Wood A."/>
            <person name="Yang L."/>
            <person name="Cove D."/>
            <person name="Cuming A."/>
            <person name="Hasebe M."/>
            <person name="Lucas S."/>
            <person name="Mishler D.B."/>
            <person name="Reski R."/>
            <person name="Grigoriev I."/>
            <person name="Quatrano R.S."/>
            <person name="Boore J.L."/>
        </authorList>
    </citation>
    <scope>NUCLEOTIDE SEQUENCE [LARGE SCALE GENOMIC DNA]</scope>
    <source>
        <strain evidence="2 3">cv. Gransden 2004</strain>
    </source>
</reference>
<dbReference type="EnsemblPlants" id="Pp3c14_13590V3.1">
    <property type="protein sequence ID" value="Pp3c14_13590V3.1"/>
    <property type="gene ID" value="Pp3c14_13590"/>
</dbReference>
<dbReference type="Gramene" id="Pp3c14_13590V3.2">
    <property type="protein sequence ID" value="Pp3c14_13590V3.2"/>
    <property type="gene ID" value="Pp3c14_13590"/>
</dbReference>
<dbReference type="AlphaFoldDB" id="A0A2K1JHN9"/>
<protein>
    <submittedName>
        <fullName evidence="1 2">Uncharacterized protein</fullName>
    </submittedName>
</protein>
<organism evidence="1">
    <name type="scientific">Physcomitrium patens</name>
    <name type="common">Spreading-leaved earth moss</name>
    <name type="synonym">Physcomitrella patens</name>
    <dbReference type="NCBI Taxonomy" id="3218"/>
    <lineage>
        <taxon>Eukaryota</taxon>
        <taxon>Viridiplantae</taxon>
        <taxon>Streptophyta</taxon>
        <taxon>Embryophyta</taxon>
        <taxon>Bryophyta</taxon>
        <taxon>Bryophytina</taxon>
        <taxon>Bryopsida</taxon>
        <taxon>Funariidae</taxon>
        <taxon>Funariales</taxon>
        <taxon>Funariaceae</taxon>
        <taxon>Physcomitrium</taxon>
    </lineage>
</organism>